<accession>A0A016UB37</accession>
<comment type="caution">
    <text evidence="2">The sequence shown here is derived from an EMBL/GenBank/DDBJ whole genome shotgun (WGS) entry which is preliminary data.</text>
</comment>
<dbReference type="EMBL" id="JARK01001384">
    <property type="protein sequence ID" value="EYC12022.1"/>
    <property type="molecule type" value="Genomic_DNA"/>
</dbReference>
<evidence type="ECO:0000313" key="3">
    <source>
        <dbReference type="Proteomes" id="UP000024635"/>
    </source>
</evidence>
<keyword evidence="1" id="KW-0472">Membrane</keyword>
<sequence length="123" mass="13878">MDRHSNLTKCVSLQALLIASSYKLSATALYLAFYNEWIRSRMYFGPSRSSVARVYGLTMRSLRPHDERRKLRILCRVAGLYQKSFANGYVRLMVASSINCRVSNMKPGFAVSTCLVTTNVSPS</sequence>
<gene>
    <name evidence="2" type="primary">Acey_s0048.g1567</name>
    <name evidence="2" type="ORF">Y032_0048g1567</name>
</gene>
<dbReference type="Proteomes" id="UP000024635">
    <property type="component" value="Unassembled WGS sequence"/>
</dbReference>
<name>A0A016UB37_9BILA</name>
<evidence type="ECO:0000256" key="1">
    <source>
        <dbReference type="SAM" id="Phobius"/>
    </source>
</evidence>
<protein>
    <submittedName>
        <fullName evidence="2">Uncharacterized protein</fullName>
    </submittedName>
</protein>
<keyword evidence="3" id="KW-1185">Reference proteome</keyword>
<evidence type="ECO:0000313" key="2">
    <source>
        <dbReference type="EMBL" id="EYC12022.1"/>
    </source>
</evidence>
<dbReference type="AlphaFoldDB" id="A0A016UB37"/>
<keyword evidence="1" id="KW-0812">Transmembrane</keyword>
<organism evidence="2 3">
    <name type="scientific">Ancylostoma ceylanicum</name>
    <dbReference type="NCBI Taxonomy" id="53326"/>
    <lineage>
        <taxon>Eukaryota</taxon>
        <taxon>Metazoa</taxon>
        <taxon>Ecdysozoa</taxon>
        <taxon>Nematoda</taxon>
        <taxon>Chromadorea</taxon>
        <taxon>Rhabditida</taxon>
        <taxon>Rhabditina</taxon>
        <taxon>Rhabditomorpha</taxon>
        <taxon>Strongyloidea</taxon>
        <taxon>Ancylostomatidae</taxon>
        <taxon>Ancylostomatinae</taxon>
        <taxon>Ancylostoma</taxon>
    </lineage>
</organism>
<keyword evidence="1" id="KW-1133">Transmembrane helix</keyword>
<reference evidence="3" key="1">
    <citation type="journal article" date="2015" name="Nat. Genet.">
        <title>The genome and transcriptome of the zoonotic hookworm Ancylostoma ceylanicum identify infection-specific gene families.</title>
        <authorList>
            <person name="Schwarz E.M."/>
            <person name="Hu Y."/>
            <person name="Antoshechkin I."/>
            <person name="Miller M.M."/>
            <person name="Sternberg P.W."/>
            <person name="Aroian R.V."/>
        </authorList>
    </citation>
    <scope>NUCLEOTIDE SEQUENCE</scope>
    <source>
        <strain evidence="3">HY135</strain>
    </source>
</reference>
<proteinExistence type="predicted"/>
<feature type="transmembrane region" description="Helical" evidence="1">
    <location>
        <begin position="12"/>
        <end position="33"/>
    </location>
</feature>